<dbReference type="KEGG" id="epl:P4G45_14980"/>
<feature type="transmembrane region" description="Helical" evidence="6">
    <location>
        <begin position="116"/>
        <end position="136"/>
    </location>
</feature>
<accession>A0AAU7CWW2</accession>
<feature type="transmembrane region" description="Helical" evidence="6">
    <location>
        <begin position="397"/>
        <end position="417"/>
    </location>
</feature>
<feature type="transmembrane region" description="Helical" evidence="6">
    <location>
        <begin position="306"/>
        <end position="324"/>
    </location>
</feature>
<dbReference type="EMBL" id="CP121194">
    <property type="protein sequence ID" value="XBH09775.1"/>
    <property type="molecule type" value="Genomic_DNA"/>
</dbReference>
<dbReference type="RefSeq" id="WP_348267284.1">
    <property type="nucleotide sequence ID" value="NZ_CP121194.1"/>
</dbReference>
<sequence length="431" mass="47288">MNRSTTEEVTTDLRKRWLFLLPAVFVTYSLAYLDRANYGFGAAAGLAATLHITDSQSALLGSLFFLGYFLFQVPGIAYARRRNTSRLIFYALLAWGTLAALTGVIHAFWLLAIDRLLLGVAESLIFPAMLLLLTNWFTRSERSRANAILILGNPGTILWMSAITGFLIRSFGWQITFVIEGLPSVVWAFVWLWVVYDKPEKAPWMSPEASAYLSRELAEEQVALPAVTSLLKALVRPDVLLLSAQYFCWSLGLYGFVLWLPTMIRQGSAVGIGMTGLLTAIPYLLAVLMMLLVAYLSDKTLRRSSLVWPFLLLSGVALLGSFLFAAHGFWLAYGCLILAGGGMFAPYGPFFAIVPEVIPRNLAGEVMAMVNSCGALGAFFGAWIVGLLQARTGNSRAGYLLMAVSLILSGAIMLFGFRQPASQSMPQLQTK</sequence>
<gene>
    <name evidence="8" type="ORF">P4G45_14980</name>
    <name evidence="9" type="ORF">P8936_15935</name>
</gene>
<evidence type="ECO:0000256" key="1">
    <source>
        <dbReference type="ARBA" id="ARBA00004141"/>
    </source>
</evidence>
<feature type="transmembrane region" description="Helical" evidence="6">
    <location>
        <begin position="366"/>
        <end position="385"/>
    </location>
</feature>
<accession>A0AAU7D7U9</accession>
<dbReference type="InterPro" id="IPR020846">
    <property type="entry name" value="MFS_dom"/>
</dbReference>
<evidence type="ECO:0000313" key="8">
    <source>
        <dbReference type="EMBL" id="XBH09775.1"/>
    </source>
</evidence>
<feature type="transmembrane region" description="Helical" evidence="6">
    <location>
        <begin position="87"/>
        <end position="110"/>
    </location>
</feature>
<dbReference type="EMBL" id="CP121195">
    <property type="protein sequence ID" value="XBH13160.1"/>
    <property type="molecule type" value="Genomic_DNA"/>
</dbReference>
<comment type="subcellular location">
    <subcellularLocation>
        <location evidence="1">Membrane</location>
        <topology evidence="1">Multi-pass membrane protein</topology>
    </subcellularLocation>
</comment>
<proteinExistence type="predicted"/>
<keyword evidence="3 6" id="KW-0812">Transmembrane</keyword>
<protein>
    <submittedName>
        <fullName evidence="9">MFS transporter</fullName>
    </submittedName>
</protein>
<dbReference type="CDD" id="cd17319">
    <property type="entry name" value="MFS_ExuT_GudP_like"/>
    <property type="match status" value="1"/>
</dbReference>
<name>A0AAU7D7U9_9BACT</name>
<dbReference type="AlphaFoldDB" id="A0AAU7D7U9"/>
<dbReference type="InterPro" id="IPR036259">
    <property type="entry name" value="MFS_trans_sf"/>
</dbReference>
<dbReference type="GO" id="GO:0005886">
    <property type="term" value="C:plasma membrane"/>
    <property type="evidence" value="ECO:0007669"/>
    <property type="project" value="TreeGrafter"/>
</dbReference>
<keyword evidence="4 6" id="KW-1133">Transmembrane helix</keyword>
<feature type="transmembrane region" description="Helical" evidence="6">
    <location>
        <begin position="148"/>
        <end position="168"/>
    </location>
</feature>
<feature type="transmembrane region" description="Helical" evidence="6">
    <location>
        <begin position="239"/>
        <end position="260"/>
    </location>
</feature>
<dbReference type="Pfam" id="PF07690">
    <property type="entry name" value="MFS_1"/>
    <property type="match status" value="1"/>
</dbReference>
<evidence type="ECO:0000256" key="2">
    <source>
        <dbReference type="ARBA" id="ARBA00022448"/>
    </source>
</evidence>
<feature type="domain" description="Major facilitator superfamily (MFS) profile" evidence="7">
    <location>
        <begin position="20"/>
        <end position="421"/>
    </location>
</feature>
<dbReference type="GO" id="GO:0022857">
    <property type="term" value="F:transmembrane transporter activity"/>
    <property type="evidence" value="ECO:0007669"/>
    <property type="project" value="InterPro"/>
</dbReference>
<keyword evidence="2" id="KW-0813">Transport</keyword>
<evidence type="ECO:0000259" key="7">
    <source>
        <dbReference type="PROSITE" id="PS50850"/>
    </source>
</evidence>
<evidence type="ECO:0000313" key="9">
    <source>
        <dbReference type="EMBL" id="XBH13160.1"/>
    </source>
</evidence>
<reference evidence="9" key="1">
    <citation type="submission" date="2023-03" db="EMBL/GenBank/DDBJ databases">
        <title>Edaphobacter sp.</title>
        <authorList>
            <person name="Huber K.J."/>
            <person name="Papendorf J."/>
            <person name="Pilke C."/>
            <person name="Bunk B."/>
            <person name="Sproeer C."/>
            <person name="Pester M."/>
        </authorList>
    </citation>
    <scope>NUCLEOTIDE SEQUENCE</scope>
    <source>
        <strain evidence="8">DSM 109919</strain>
        <strain evidence="9">DSM 109920</strain>
    </source>
</reference>
<dbReference type="InterPro" id="IPR011701">
    <property type="entry name" value="MFS"/>
</dbReference>
<feature type="transmembrane region" description="Helical" evidence="6">
    <location>
        <begin position="17"/>
        <end position="33"/>
    </location>
</feature>
<evidence type="ECO:0000256" key="5">
    <source>
        <dbReference type="ARBA" id="ARBA00023136"/>
    </source>
</evidence>
<feature type="transmembrane region" description="Helical" evidence="6">
    <location>
        <begin position="272"/>
        <end position="294"/>
    </location>
</feature>
<keyword evidence="5 6" id="KW-0472">Membrane</keyword>
<dbReference type="SUPFAM" id="SSF103473">
    <property type="entry name" value="MFS general substrate transporter"/>
    <property type="match status" value="1"/>
</dbReference>
<evidence type="ECO:0000256" key="6">
    <source>
        <dbReference type="SAM" id="Phobius"/>
    </source>
</evidence>
<evidence type="ECO:0000256" key="4">
    <source>
        <dbReference type="ARBA" id="ARBA00022989"/>
    </source>
</evidence>
<feature type="transmembrane region" description="Helical" evidence="6">
    <location>
        <begin position="174"/>
        <end position="196"/>
    </location>
</feature>
<feature type="transmembrane region" description="Helical" evidence="6">
    <location>
        <begin position="58"/>
        <end position="80"/>
    </location>
</feature>
<feature type="transmembrane region" description="Helical" evidence="6">
    <location>
        <begin position="330"/>
        <end position="354"/>
    </location>
</feature>
<evidence type="ECO:0000256" key="3">
    <source>
        <dbReference type="ARBA" id="ARBA00022692"/>
    </source>
</evidence>
<dbReference type="PANTHER" id="PTHR43791">
    <property type="entry name" value="PERMEASE-RELATED"/>
    <property type="match status" value="1"/>
</dbReference>
<organism evidence="9">
    <name type="scientific">Edaphobacter paludis</name>
    <dbReference type="NCBI Taxonomy" id="3035702"/>
    <lineage>
        <taxon>Bacteria</taxon>
        <taxon>Pseudomonadati</taxon>
        <taxon>Acidobacteriota</taxon>
        <taxon>Terriglobia</taxon>
        <taxon>Terriglobales</taxon>
        <taxon>Acidobacteriaceae</taxon>
        <taxon>Edaphobacter</taxon>
    </lineage>
</organism>
<dbReference type="PANTHER" id="PTHR43791:SF100">
    <property type="entry name" value="SUGAR TRANSPORTER"/>
    <property type="match status" value="1"/>
</dbReference>
<dbReference type="PROSITE" id="PS50850">
    <property type="entry name" value="MFS"/>
    <property type="match status" value="1"/>
</dbReference>
<dbReference type="Gene3D" id="1.20.1250.20">
    <property type="entry name" value="MFS general substrate transporter like domains"/>
    <property type="match status" value="2"/>
</dbReference>